<evidence type="ECO:0000313" key="3">
    <source>
        <dbReference type="Proteomes" id="UP000887568"/>
    </source>
</evidence>
<evidence type="ECO:0000313" key="2">
    <source>
        <dbReference type="EnsemblMetazoa" id="XP_038053781.1"/>
    </source>
</evidence>
<dbReference type="Proteomes" id="UP000887568">
    <property type="component" value="Unplaced"/>
</dbReference>
<dbReference type="PROSITE" id="PS50082">
    <property type="entry name" value="WD_REPEATS_2"/>
    <property type="match status" value="1"/>
</dbReference>
<reference evidence="2" key="1">
    <citation type="submission" date="2022-11" db="UniProtKB">
        <authorList>
            <consortium name="EnsemblMetazoa"/>
        </authorList>
    </citation>
    <scope>IDENTIFICATION</scope>
</reference>
<feature type="repeat" description="WD" evidence="1">
    <location>
        <begin position="49"/>
        <end position="90"/>
    </location>
</feature>
<dbReference type="RefSeq" id="XP_038053781.1">
    <property type="nucleotide sequence ID" value="XM_038197853.1"/>
</dbReference>
<dbReference type="EnsemblMetazoa" id="XM_038197853.1">
    <property type="protein sequence ID" value="XP_038053781.1"/>
    <property type="gene ID" value="LOC119725921"/>
</dbReference>
<dbReference type="InterPro" id="IPR001680">
    <property type="entry name" value="WD40_rpt"/>
</dbReference>
<dbReference type="InterPro" id="IPR015943">
    <property type="entry name" value="WD40/YVTN_repeat-like_dom_sf"/>
</dbReference>
<dbReference type="PANTHER" id="PTHR14604">
    <property type="entry name" value="WD40 REPEAT PF20"/>
    <property type="match status" value="1"/>
</dbReference>
<dbReference type="PANTHER" id="PTHR14604:SF4">
    <property type="entry name" value="F-BOX DOMAIN-CONTAINING PROTEIN"/>
    <property type="match status" value="1"/>
</dbReference>
<dbReference type="SUPFAM" id="SSF50978">
    <property type="entry name" value="WD40 repeat-like"/>
    <property type="match status" value="1"/>
</dbReference>
<dbReference type="InterPro" id="IPR050995">
    <property type="entry name" value="WD-F-box_domain-protein"/>
</dbReference>
<evidence type="ECO:0000256" key="1">
    <source>
        <dbReference type="PROSITE-ProRule" id="PRU00221"/>
    </source>
</evidence>
<dbReference type="AlphaFoldDB" id="A0A913ZRR8"/>
<dbReference type="Gene3D" id="2.130.10.10">
    <property type="entry name" value="YVTN repeat-like/Quinoprotein amine dehydrogenase"/>
    <property type="match status" value="1"/>
</dbReference>
<dbReference type="GeneID" id="119725921"/>
<dbReference type="InterPro" id="IPR036322">
    <property type="entry name" value="WD40_repeat_dom_sf"/>
</dbReference>
<protein>
    <submittedName>
        <fullName evidence="2">Uncharacterized protein</fullName>
    </submittedName>
</protein>
<keyword evidence="3" id="KW-1185">Reference proteome</keyword>
<accession>A0A913ZRR8</accession>
<keyword evidence="1" id="KW-0853">WD repeat</keyword>
<name>A0A913ZRR8_PATMI</name>
<proteinExistence type="predicted"/>
<sequence>MSGPRLALALLSFDGDTIASIDRVPEYGEDVDRDVRVWSDANGACRCILQSGNEATRLIHLDYKDKIVAAAYSDNTIHIWDTHNGSCMQEIVTDMNKLTSCHLGDGIIIGASKDLIVKIWEPESGKCIKTFHIPPHQGFKFGEKVTYTFSDGLIIVVTSSDALYVVNMKGERVLDVRQDVKPICFTGNKLLTYDVRQGNMMLLPYVRHGRKVLPYVRHGRKVLTYVRHGHQRGYELSIIDPVECVGGKVQGSSKTVSQYIGPTNLMRAWMSDTKLAFQRIGSESEDFETDDEYVSVFYYW</sequence>
<organism evidence="2 3">
    <name type="scientific">Patiria miniata</name>
    <name type="common">Bat star</name>
    <name type="synonym">Asterina miniata</name>
    <dbReference type="NCBI Taxonomy" id="46514"/>
    <lineage>
        <taxon>Eukaryota</taxon>
        <taxon>Metazoa</taxon>
        <taxon>Echinodermata</taxon>
        <taxon>Eleutherozoa</taxon>
        <taxon>Asterozoa</taxon>
        <taxon>Asteroidea</taxon>
        <taxon>Valvatacea</taxon>
        <taxon>Valvatida</taxon>
        <taxon>Asterinidae</taxon>
        <taxon>Patiria</taxon>
    </lineage>
</organism>